<dbReference type="AlphaFoldDB" id="A0AAI8VVY2"/>
<keyword evidence="8" id="KW-0547">Nucleotide-binding</keyword>
<proteinExistence type="inferred from homology"/>
<feature type="domain" description="Fringe-like glycosyltransferase" evidence="12">
    <location>
        <begin position="185"/>
        <end position="291"/>
    </location>
</feature>
<evidence type="ECO:0000259" key="12">
    <source>
        <dbReference type="Pfam" id="PF02434"/>
    </source>
</evidence>
<keyword evidence="11" id="KW-0472">Membrane</keyword>
<reference evidence="13" key="1">
    <citation type="submission" date="2023-10" db="EMBL/GenBank/DDBJ databases">
        <authorList>
            <person name="Hackl T."/>
        </authorList>
    </citation>
    <scope>NUCLEOTIDE SEQUENCE</scope>
</reference>
<evidence type="ECO:0000256" key="8">
    <source>
        <dbReference type="ARBA" id="ARBA00022741"/>
    </source>
</evidence>
<gene>
    <name evidence="13" type="ORF">KHLLAP_LOCUS12550</name>
</gene>
<keyword evidence="9" id="KW-0735">Signal-anchor</keyword>
<dbReference type="InterPro" id="IPR003378">
    <property type="entry name" value="Fringe-like_glycosylTrfase"/>
</dbReference>
<evidence type="ECO:0000256" key="7">
    <source>
        <dbReference type="ARBA" id="ARBA00022692"/>
    </source>
</evidence>
<protein>
    <recommendedName>
        <fullName evidence="4">N-acetylgalactosaminide beta-1,3-galactosyltransferase</fullName>
        <ecNumber evidence="4">2.4.1.122</ecNumber>
    </recommendedName>
</protein>
<evidence type="ECO:0000256" key="1">
    <source>
        <dbReference type="ARBA" id="ARBA00004606"/>
    </source>
</evidence>
<evidence type="ECO:0000256" key="4">
    <source>
        <dbReference type="ARBA" id="ARBA00012557"/>
    </source>
</evidence>
<keyword evidence="7" id="KW-0812">Transmembrane</keyword>
<dbReference type="GO" id="GO:0016263">
    <property type="term" value="F:glycoprotein-N-acetylgalactosamine 3-beta-galactosyltransferase activity"/>
    <property type="evidence" value="ECO:0007669"/>
    <property type="project" value="UniProtKB-EC"/>
</dbReference>
<accession>A0AAI8VVY2</accession>
<evidence type="ECO:0000256" key="2">
    <source>
        <dbReference type="ARBA" id="ARBA00004922"/>
    </source>
</evidence>
<keyword evidence="6" id="KW-0808">Transferase</keyword>
<dbReference type="PANTHER" id="PTHR23033:SF40">
    <property type="entry name" value="APPLE DOMAIN-CONTAINING PROTEIN"/>
    <property type="match status" value="1"/>
</dbReference>
<sequence length="331" mass="37620">MMFSRQTCGSFALTTVCFFFLFLTAKRLGEWSLNSPYSRVVPSFRYPHGQAGANSTAWDGSAVGAPHLRPYDPVCDSFPNTSNILVVVKTGATESYTKIPMQLMTNLRCVSDFLIFSDLRQNIAGYEIRDSLDNVLAETKHDNPDFNLYQRQQACPIDQESCGLDDHLRSEGWDLDKYKNIHIAEKTYQLRPNYEWYLFIDADSYVVMPSLVQWLRKLDSSKELYFGSVSLIDGLRFAHGGSGYLLSQAAMHKFVGSHPGIANQYDTRIRESCCGDHMLAIAINETIGLKVKQTWPTINGEKPHTIPFRSQQWCQPIVTMHHMDPEEMSSF</sequence>
<dbReference type="PANTHER" id="PTHR23033">
    <property type="entry name" value="BETA1,3-GALACTOSYLTRANSFERASE"/>
    <property type="match status" value="1"/>
</dbReference>
<keyword evidence="14" id="KW-1185">Reference proteome</keyword>
<comment type="subcellular location">
    <subcellularLocation>
        <location evidence="1">Membrane</location>
        <topology evidence="1">Single-pass type II membrane protein</topology>
    </subcellularLocation>
</comment>
<evidence type="ECO:0000256" key="9">
    <source>
        <dbReference type="ARBA" id="ARBA00022968"/>
    </source>
</evidence>
<dbReference type="GO" id="GO:0000166">
    <property type="term" value="F:nucleotide binding"/>
    <property type="evidence" value="ECO:0007669"/>
    <property type="project" value="UniProtKB-KW"/>
</dbReference>
<evidence type="ECO:0000256" key="10">
    <source>
        <dbReference type="ARBA" id="ARBA00022989"/>
    </source>
</evidence>
<organism evidence="13 14">
    <name type="scientific">Anthostomella pinea</name>
    <dbReference type="NCBI Taxonomy" id="933095"/>
    <lineage>
        <taxon>Eukaryota</taxon>
        <taxon>Fungi</taxon>
        <taxon>Dikarya</taxon>
        <taxon>Ascomycota</taxon>
        <taxon>Pezizomycotina</taxon>
        <taxon>Sordariomycetes</taxon>
        <taxon>Xylariomycetidae</taxon>
        <taxon>Xylariales</taxon>
        <taxon>Xylariaceae</taxon>
        <taxon>Anthostomella</taxon>
    </lineage>
</organism>
<name>A0AAI8VVY2_9PEZI</name>
<comment type="caution">
    <text evidence="13">The sequence shown here is derived from an EMBL/GenBank/DDBJ whole genome shotgun (WGS) entry which is preliminary data.</text>
</comment>
<dbReference type="InterPro" id="IPR026050">
    <property type="entry name" value="C1GALT1/C1GALT1_chp1"/>
</dbReference>
<evidence type="ECO:0000256" key="6">
    <source>
        <dbReference type="ARBA" id="ARBA00022679"/>
    </source>
</evidence>
<dbReference type="EC" id="2.4.1.122" evidence="4"/>
<evidence type="ECO:0000313" key="13">
    <source>
        <dbReference type="EMBL" id="CAJ2512082.1"/>
    </source>
</evidence>
<dbReference type="GO" id="GO:0016020">
    <property type="term" value="C:membrane"/>
    <property type="evidence" value="ECO:0007669"/>
    <property type="project" value="UniProtKB-SubCell"/>
</dbReference>
<dbReference type="Pfam" id="PF02434">
    <property type="entry name" value="Fringe"/>
    <property type="match status" value="1"/>
</dbReference>
<dbReference type="EMBL" id="CAUWAG010000018">
    <property type="protein sequence ID" value="CAJ2512082.1"/>
    <property type="molecule type" value="Genomic_DNA"/>
</dbReference>
<dbReference type="Gene3D" id="3.90.550.50">
    <property type="match status" value="1"/>
</dbReference>
<evidence type="ECO:0000256" key="11">
    <source>
        <dbReference type="ARBA" id="ARBA00023136"/>
    </source>
</evidence>
<comment type="pathway">
    <text evidence="2">Protein modification; protein glycosylation.</text>
</comment>
<comment type="similarity">
    <text evidence="3">Belongs to the glycosyltransferase 31 family. Beta3-Gal-T subfamily.</text>
</comment>
<keyword evidence="10" id="KW-1133">Transmembrane helix</keyword>
<evidence type="ECO:0000256" key="3">
    <source>
        <dbReference type="ARBA" id="ARBA00006462"/>
    </source>
</evidence>
<evidence type="ECO:0000256" key="5">
    <source>
        <dbReference type="ARBA" id="ARBA00022676"/>
    </source>
</evidence>
<dbReference type="Proteomes" id="UP001295740">
    <property type="component" value="Unassembled WGS sequence"/>
</dbReference>
<keyword evidence="5" id="KW-0328">Glycosyltransferase</keyword>
<evidence type="ECO:0000313" key="14">
    <source>
        <dbReference type="Proteomes" id="UP001295740"/>
    </source>
</evidence>